<evidence type="ECO:0000313" key="2">
    <source>
        <dbReference type="EMBL" id="KAL3672090.1"/>
    </source>
</evidence>
<evidence type="ECO:0000313" key="3">
    <source>
        <dbReference type="Proteomes" id="UP001632037"/>
    </source>
</evidence>
<evidence type="ECO:0000259" key="1">
    <source>
        <dbReference type="Pfam" id="PF23440"/>
    </source>
</evidence>
<reference evidence="2 3" key="1">
    <citation type="submission" date="2024-09" db="EMBL/GenBank/DDBJ databases">
        <title>Genome sequencing and assembly of Phytophthora oleae, isolate VK10A, causative agent of rot of olive drupes.</title>
        <authorList>
            <person name="Conti Taguali S."/>
            <person name="Riolo M."/>
            <person name="La Spada F."/>
            <person name="Cacciola S.O."/>
            <person name="Dionisio G."/>
        </authorList>
    </citation>
    <scope>NUCLEOTIDE SEQUENCE [LARGE SCALE GENOMIC DNA]</scope>
    <source>
        <strain evidence="2 3">VK10A</strain>
    </source>
</reference>
<name>A0ABD3FYW0_9STRA</name>
<proteinExistence type="predicted"/>
<organism evidence="2 3">
    <name type="scientific">Phytophthora oleae</name>
    <dbReference type="NCBI Taxonomy" id="2107226"/>
    <lineage>
        <taxon>Eukaryota</taxon>
        <taxon>Sar</taxon>
        <taxon>Stramenopiles</taxon>
        <taxon>Oomycota</taxon>
        <taxon>Peronosporomycetes</taxon>
        <taxon>Peronosporales</taxon>
        <taxon>Peronosporaceae</taxon>
        <taxon>Phytophthora</taxon>
    </lineage>
</organism>
<protein>
    <recommendedName>
        <fullName evidence="1">BROMI C-terminal Rab TBC-like domain-containing protein</fullName>
    </recommendedName>
</protein>
<dbReference type="InterPro" id="IPR055392">
    <property type="entry name" value="BROMI_C"/>
</dbReference>
<dbReference type="Proteomes" id="UP001632037">
    <property type="component" value="Unassembled WGS sequence"/>
</dbReference>
<feature type="domain" description="BROMI C-terminal Rab TBC-like" evidence="1">
    <location>
        <begin position="1180"/>
        <end position="1319"/>
    </location>
</feature>
<accession>A0ABD3FYW0</accession>
<dbReference type="EMBL" id="JBIMZQ010000004">
    <property type="protein sequence ID" value="KAL3672090.1"/>
    <property type="molecule type" value="Genomic_DNA"/>
</dbReference>
<comment type="caution">
    <text evidence="2">The sequence shown here is derived from an EMBL/GenBank/DDBJ whole genome shotgun (WGS) entry which is preliminary data.</text>
</comment>
<gene>
    <name evidence="2" type="ORF">V7S43_002754</name>
</gene>
<dbReference type="Pfam" id="PF23440">
    <property type="entry name" value="BROMI_C"/>
    <property type="match status" value="1"/>
</dbReference>
<sequence length="1345" mass="151668">MAQLEATSTLDELLLQQRALVDTALYPLQENTPLGDLVSHFQSTILALQHQEPSFWQLQVVGFIRSVIKARVRRCIGDAVAGEQQDPALVVENAITKVQTSIELETTLQQLQRDVEMQVARLKKILHADENLLRVADLDRHFLAKFWEKLEETRDLQLKSEEERGVEQEEQSFESFSFERLSFDEDFNDMSRSAISFPCMEDFPATIRRMQSEDLVERAFGLDELMQIPIVEIIHSGPIFSTACSAVVGLFLDTEIRGERCESAERAKKVVYDLMNQVEDATQFVELYWAVLDFMGKTEDLFLHRQGISENTDQRTIAVLDCFRVFHALLSKIMQHWVYFSAETLAQLLHSTFRLLTTYSKDSTEVEAKQMHSLTMLFLVDPHPVRWFNLWLLNAPNSRQLFAALEDSGFVADLLQRLSRVRPLSTFKPSSSLMDGIEKRTIQSALMLLSYICEYRQGRELVSRWQRLPAYAYIKQRYTTWERPELEIVAAENDSLYRTIQTPVSEEKPRSELEINYEHLGPGVIDAIVLSVAAIIVTVPKCVQENNDLMYYERWSTSISNSVATYLHLTALDDLLAALIKMIDACSADNLGQIASTAAEGEETNPWFPFRQPKGVAEVCQLVTDSISLRAQRGVLNASDFRAAGQDIFRMVLSNKAVSKAAAKTPTSDTVRLVFELSKRYLHSLYGEVESLSEQRSSGSSRLLELIADFAVLPQLLKVATEVGLIKELWTVCGSLSQQCDNPECCRLSNCIARALSHSVGGVHIMHYTPSTGVYQQFELTTPRFRELLGCLSFSAPATKFFSLCGVREILFQVINELQDSVDFTVSLNSPDEEWPEPLMLPLRRLQWLRCCLSSQFASSALLSLERNPLLDFLSKTIAVHKAGFCTSSCQAEDTCCVAFQLILSLVSSVPSMLECSALLCGLNLLDFSDKGSPQRTCFCAGSEILGSCSFLEKQLRYELEVIGGPSEKLPQCELFALNETRTSYADSSKEKIPFVFAFTLQKKIRQLIKGGVKAGPATPLDFVLITQASWELISALETEFAVNPPLTTCKPAAAFTAVFAKLIHDLVMNKRSRLESPVKSNGVDPSGKPVVNSIQSGEAFFPTDSERKLMNRIYKNYARGLSLEPSPTMLHCVIKKFGKVAMDCFPVTMLMVLHPTYDEPEILSFLSLCIASPSAGFLWPKSTGVAGDVPTAVAIAKGVETILEKEFPQILQVIEQCHCSLLTLVLRWHSQSFWNYFDWENVVFYTYFNVLYGAEFQVYVIVAILRHLGPTMRELTSKHNSQSLAPFLTLIREPIRGFRFSPWRTLLLRLRSEYHETVETLLFRTVAEGRSMETSSLICAEDRE</sequence>
<keyword evidence="3" id="KW-1185">Reference proteome</keyword>